<dbReference type="Proteomes" id="UP000801492">
    <property type="component" value="Unassembled WGS sequence"/>
</dbReference>
<accession>A0A8K0GD26</accession>
<evidence type="ECO:0000256" key="1">
    <source>
        <dbReference type="SAM" id="MobiDB-lite"/>
    </source>
</evidence>
<evidence type="ECO:0000313" key="3">
    <source>
        <dbReference type="Proteomes" id="UP000801492"/>
    </source>
</evidence>
<keyword evidence="3" id="KW-1185">Reference proteome</keyword>
<proteinExistence type="predicted"/>
<dbReference type="EMBL" id="VTPC01002330">
    <property type="protein sequence ID" value="KAF2900225.1"/>
    <property type="molecule type" value="Genomic_DNA"/>
</dbReference>
<name>A0A8K0GD26_IGNLU</name>
<feature type="region of interest" description="Disordered" evidence="1">
    <location>
        <begin position="80"/>
        <end position="113"/>
    </location>
</feature>
<sequence>MIKSCTDRKKSKYLEERIEEIERYHKNKEVRNFYQGTKKLKAGYQTRTIDLETDSEGRIVDNYNINRAWKDYFRKLLNGEEDSKKGQTQAHMQERNEDEEEMSHRTWKNYDQL</sequence>
<protein>
    <submittedName>
        <fullName evidence="2">Uncharacterized protein</fullName>
    </submittedName>
</protein>
<reference evidence="2" key="1">
    <citation type="submission" date="2019-08" db="EMBL/GenBank/DDBJ databases">
        <title>The genome of the North American firefly Photinus pyralis.</title>
        <authorList>
            <consortium name="Photinus pyralis genome working group"/>
            <person name="Fallon T.R."/>
            <person name="Sander Lower S.E."/>
            <person name="Weng J.-K."/>
        </authorList>
    </citation>
    <scope>NUCLEOTIDE SEQUENCE</scope>
    <source>
        <strain evidence="2">TRF0915ILg1</strain>
        <tissue evidence="2">Whole body</tissue>
    </source>
</reference>
<comment type="caution">
    <text evidence="2">The sequence shown here is derived from an EMBL/GenBank/DDBJ whole genome shotgun (WGS) entry which is preliminary data.</text>
</comment>
<evidence type="ECO:0000313" key="2">
    <source>
        <dbReference type="EMBL" id="KAF2900225.1"/>
    </source>
</evidence>
<organism evidence="2 3">
    <name type="scientific">Ignelater luminosus</name>
    <name type="common">Cucubano</name>
    <name type="synonym">Pyrophorus luminosus</name>
    <dbReference type="NCBI Taxonomy" id="2038154"/>
    <lineage>
        <taxon>Eukaryota</taxon>
        <taxon>Metazoa</taxon>
        <taxon>Ecdysozoa</taxon>
        <taxon>Arthropoda</taxon>
        <taxon>Hexapoda</taxon>
        <taxon>Insecta</taxon>
        <taxon>Pterygota</taxon>
        <taxon>Neoptera</taxon>
        <taxon>Endopterygota</taxon>
        <taxon>Coleoptera</taxon>
        <taxon>Polyphaga</taxon>
        <taxon>Elateriformia</taxon>
        <taxon>Elateroidea</taxon>
        <taxon>Elateridae</taxon>
        <taxon>Agrypninae</taxon>
        <taxon>Pyrophorini</taxon>
        <taxon>Ignelater</taxon>
    </lineage>
</organism>
<gene>
    <name evidence="2" type="ORF">ILUMI_05960</name>
</gene>
<dbReference type="AlphaFoldDB" id="A0A8K0GD26"/>